<dbReference type="AlphaFoldDB" id="A0A5C5ZWA6"/>
<feature type="region of interest" description="Disordered" evidence="1">
    <location>
        <begin position="1"/>
        <end position="26"/>
    </location>
</feature>
<gene>
    <name evidence="2" type="ORF">Pla52n_66520</name>
</gene>
<evidence type="ECO:0000313" key="2">
    <source>
        <dbReference type="EMBL" id="TWT91318.1"/>
    </source>
</evidence>
<protein>
    <submittedName>
        <fullName evidence="2">Uncharacterized protein</fullName>
    </submittedName>
</protein>
<evidence type="ECO:0000313" key="3">
    <source>
        <dbReference type="Proteomes" id="UP000320176"/>
    </source>
</evidence>
<name>A0A5C5ZWA6_9BACT</name>
<evidence type="ECO:0000256" key="1">
    <source>
        <dbReference type="SAM" id="MobiDB-lite"/>
    </source>
</evidence>
<dbReference type="EMBL" id="SJPN01000017">
    <property type="protein sequence ID" value="TWT91318.1"/>
    <property type="molecule type" value="Genomic_DNA"/>
</dbReference>
<reference evidence="2 3" key="1">
    <citation type="submission" date="2019-02" db="EMBL/GenBank/DDBJ databases">
        <title>Deep-cultivation of Planctomycetes and their phenomic and genomic characterization uncovers novel biology.</title>
        <authorList>
            <person name="Wiegand S."/>
            <person name="Jogler M."/>
            <person name="Boedeker C."/>
            <person name="Pinto D."/>
            <person name="Vollmers J."/>
            <person name="Rivas-Marin E."/>
            <person name="Kohn T."/>
            <person name="Peeters S.H."/>
            <person name="Heuer A."/>
            <person name="Rast P."/>
            <person name="Oberbeckmann S."/>
            <person name="Bunk B."/>
            <person name="Jeske O."/>
            <person name="Meyerdierks A."/>
            <person name="Storesund J.E."/>
            <person name="Kallscheuer N."/>
            <person name="Luecker S."/>
            <person name="Lage O.M."/>
            <person name="Pohl T."/>
            <person name="Merkel B.J."/>
            <person name="Hornburger P."/>
            <person name="Mueller R.-W."/>
            <person name="Bruemmer F."/>
            <person name="Labrenz M."/>
            <person name="Spormann A.M."/>
            <person name="Op Den Camp H."/>
            <person name="Overmann J."/>
            <person name="Amann R."/>
            <person name="Jetten M.S.M."/>
            <person name="Mascher T."/>
            <person name="Medema M.H."/>
            <person name="Devos D.P."/>
            <person name="Kaster A.-K."/>
            <person name="Ovreas L."/>
            <person name="Rohde M."/>
            <person name="Galperin M.Y."/>
            <person name="Jogler C."/>
        </authorList>
    </citation>
    <scope>NUCLEOTIDE SEQUENCE [LARGE SCALE GENOMIC DNA]</scope>
    <source>
        <strain evidence="2 3">Pla52n</strain>
    </source>
</reference>
<organism evidence="2 3">
    <name type="scientific">Stieleria varia</name>
    <dbReference type="NCBI Taxonomy" id="2528005"/>
    <lineage>
        <taxon>Bacteria</taxon>
        <taxon>Pseudomonadati</taxon>
        <taxon>Planctomycetota</taxon>
        <taxon>Planctomycetia</taxon>
        <taxon>Pirellulales</taxon>
        <taxon>Pirellulaceae</taxon>
        <taxon>Stieleria</taxon>
    </lineage>
</organism>
<accession>A0A5C5ZWA6</accession>
<proteinExistence type="predicted"/>
<comment type="caution">
    <text evidence="2">The sequence shown here is derived from an EMBL/GenBank/DDBJ whole genome shotgun (WGS) entry which is preliminary data.</text>
</comment>
<feature type="compositionally biased region" description="Basic and acidic residues" evidence="1">
    <location>
        <begin position="152"/>
        <end position="165"/>
    </location>
</feature>
<dbReference type="Proteomes" id="UP000320176">
    <property type="component" value="Unassembled WGS sequence"/>
</dbReference>
<keyword evidence="3" id="KW-1185">Reference proteome</keyword>
<feature type="region of interest" description="Disordered" evidence="1">
    <location>
        <begin position="136"/>
        <end position="165"/>
    </location>
</feature>
<sequence>MREQSVAAPRLVGGVGRRSPGARAPGCMLSSHPRLRRWLRNPKSASDSCGAATVLTPCFGLGSRPLRIVLSNPTQIVSMPCQPPLTNRTRVSGPAQVAHSQPSWSNAMFFRIRKESPGGKVTDSFPCSADGLTTRLASEQNKFPPHSPLNRLRKDCRTAQTNHDQ</sequence>